<dbReference type="RefSeq" id="WP_248937470.1">
    <property type="nucleotide sequence ID" value="NZ_JAKILF010000009.1"/>
</dbReference>
<evidence type="ECO:0000313" key="2">
    <source>
        <dbReference type="EMBL" id="MFC3138839.1"/>
    </source>
</evidence>
<organism evidence="2 3">
    <name type="scientific">Shewanella submarina</name>
    <dbReference type="NCBI Taxonomy" id="2016376"/>
    <lineage>
        <taxon>Bacteria</taxon>
        <taxon>Pseudomonadati</taxon>
        <taxon>Pseudomonadota</taxon>
        <taxon>Gammaproteobacteria</taxon>
        <taxon>Alteromonadales</taxon>
        <taxon>Shewanellaceae</taxon>
        <taxon>Shewanella</taxon>
    </lineage>
</organism>
<accession>A0ABV7GBC9</accession>
<name>A0ABV7GBC9_9GAMM</name>
<dbReference type="Pfam" id="PF03929">
    <property type="entry name" value="PepSY_TM"/>
    <property type="match status" value="1"/>
</dbReference>
<sequence length="373" mass="43034">MSRLWFKWHKLLALLAFLPIILIAVSGSILVFKHQLDSLLMPDKVSISETGQRLNIDTLLLQMKTQLPEYEVGTWELFQDGETADRVYLIKRGSFDWFKVFLNPYTGEALSQPVPLHHYLTDWLLELHHNLLLDTSGLIIGLLSSLIMLYLAISGLMMHRKFWRQLFALKLSKDKRKQYSSIHKLAGVWSAPVLLILSFTGGYWNVLHLLHEIEEHSASPYVLQQPLYNQKLSINTLMQQASDTIKSFEPTYLVLAYEPGVPLMIYGRIQSNNPFYSDYANMVSFTPDSGELQTYWDVRERAWYFVLDDSFRALHFGTFAGLASKLVWCLLGAMPLVLGFTGLYLWWRKRKSPSKAFNTNPADKINVLSRHTQ</sequence>
<keyword evidence="1" id="KW-0472">Membrane</keyword>
<feature type="transmembrane region" description="Helical" evidence="1">
    <location>
        <begin position="325"/>
        <end position="347"/>
    </location>
</feature>
<reference evidence="3" key="1">
    <citation type="journal article" date="2019" name="Int. J. Syst. Evol. Microbiol.">
        <title>The Global Catalogue of Microorganisms (GCM) 10K type strain sequencing project: providing services to taxonomists for standard genome sequencing and annotation.</title>
        <authorList>
            <consortium name="The Broad Institute Genomics Platform"/>
            <consortium name="The Broad Institute Genome Sequencing Center for Infectious Disease"/>
            <person name="Wu L."/>
            <person name="Ma J."/>
        </authorList>
    </citation>
    <scope>NUCLEOTIDE SEQUENCE [LARGE SCALE GENOMIC DNA]</scope>
    <source>
        <strain evidence="3">KCTC 52277</strain>
    </source>
</reference>
<evidence type="ECO:0000313" key="3">
    <source>
        <dbReference type="Proteomes" id="UP001595621"/>
    </source>
</evidence>
<dbReference type="EMBL" id="JBHRTD010000014">
    <property type="protein sequence ID" value="MFC3138839.1"/>
    <property type="molecule type" value="Genomic_DNA"/>
</dbReference>
<dbReference type="InterPro" id="IPR005625">
    <property type="entry name" value="PepSY-ass_TM"/>
</dbReference>
<keyword evidence="1" id="KW-1133">Transmembrane helix</keyword>
<gene>
    <name evidence="2" type="ORF">ACFOE0_11670</name>
</gene>
<comment type="caution">
    <text evidence="2">The sequence shown here is derived from an EMBL/GenBank/DDBJ whole genome shotgun (WGS) entry which is preliminary data.</text>
</comment>
<proteinExistence type="predicted"/>
<feature type="transmembrane region" description="Helical" evidence="1">
    <location>
        <begin position="185"/>
        <end position="204"/>
    </location>
</feature>
<evidence type="ECO:0000256" key="1">
    <source>
        <dbReference type="SAM" id="Phobius"/>
    </source>
</evidence>
<keyword evidence="3" id="KW-1185">Reference proteome</keyword>
<dbReference type="Proteomes" id="UP001595621">
    <property type="component" value="Unassembled WGS sequence"/>
</dbReference>
<keyword evidence="1" id="KW-0812">Transmembrane</keyword>
<dbReference type="PANTHER" id="PTHR34219">
    <property type="entry name" value="IRON-REGULATED INNER MEMBRANE PROTEIN-RELATED"/>
    <property type="match status" value="1"/>
</dbReference>
<feature type="transmembrane region" description="Helical" evidence="1">
    <location>
        <begin position="137"/>
        <end position="157"/>
    </location>
</feature>
<protein>
    <submittedName>
        <fullName evidence="2">PepSY-associated TM helix domain-containing protein</fullName>
    </submittedName>
</protein>
<dbReference type="PANTHER" id="PTHR34219:SF8">
    <property type="entry name" value="PEPSY DOMAIN-CONTAINING PROTEIN"/>
    <property type="match status" value="1"/>
</dbReference>